<dbReference type="InterPro" id="IPR013087">
    <property type="entry name" value="Znf_C2H2_type"/>
</dbReference>
<accession>A0A9W8QNJ3</accession>
<feature type="compositionally biased region" description="Low complexity" evidence="2">
    <location>
        <begin position="304"/>
        <end position="314"/>
    </location>
</feature>
<feature type="compositionally biased region" description="Polar residues" evidence="2">
    <location>
        <begin position="170"/>
        <end position="189"/>
    </location>
</feature>
<keyword evidence="1" id="KW-0479">Metal-binding</keyword>
<protein>
    <recommendedName>
        <fullName evidence="3">C2H2-type domain-containing protein</fullName>
    </recommendedName>
</protein>
<feature type="compositionally biased region" description="Acidic residues" evidence="2">
    <location>
        <begin position="274"/>
        <end position="283"/>
    </location>
</feature>
<organism evidence="4 5">
    <name type="scientific">Akanthomyces muscarius</name>
    <name type="common">Entomopathogenic fungus</name>
    <name type="synonym">Lecanicillium muscarium</name>
    <dbReference type="NCBI Taxonomy" id="2231603"/>
    <lineage>
        <taxon>Eukaryota</taxon>
        <taxon>Fungi</taxon>
        <taxon>Dikarya</taxon>
        <taxon>Ascomycota</taxon>
        <taxon>Pezizomycotina</taxon>
        <taxon>Sordariomycetes</taxon>
        <taxon>Hypocreomycetidae</taxon>
        <taxon>Hypocreales</taxon>
        <taxon>Cordycipitaceae</taxon>
        <taxon>Akanthomyces</taxon>
    </lineage>
</organism>
<feature type="region of interest" description="Disordered" evidence="2">
    <location>
        <begin position="368"/>
        <end position="407"/>
    </location>
</feature>
<dbReference type="EMBL" id="JAJHUN010000001">
    <property type="protein sequence ID" value="KAJ4164909.1"/>
    <property type="molecule type" value="Genomic_DNA"/>
</dbReference>
<gene>
    <name evidence="4" type="ORF">LMH87_006562</name>
</gene>
<dbReference type="Proteomes" id="UP001144673">
    <property type="component" value="Chromosome 1"/>
</dbReference>
<dbReference type="RefSeq" id="XP_056059824.1">
    <property type="nucleotide sequence ID" value="XM_056204470.1"/>
</dbReference>
<name>A0A9W8QNJ3_AKAMU</name>
<keyword evidence="5" id="KW-1185">Reference proteome</keyword>
<feature type="domain" description="C2H2-type" evidence="3">
    <location>
        <begin position="581"/>
        <end position="609"/>
    </location>
</feature>
<keyword evidence="1" id="KW-0863">Zinc-finger</keyword>
<sequence>MSQVETNWDLDSDEIASIASEELHENRPNRWKGPKSTWRHFTEEERMLWRSMKQLQDEDLGVHLYNAFALKQRATNPETARDLVLQMDDGQEAVWAPPKMWTAWPMRQKHLPPLGLFKDESDGDDEFTFRRKENTTPSSELKAELIATILRTAKERFRRRKPPQPIKPSIETSASPRLGDQSSDSSSDNLEMEFSARPAEKQATDVSVIDDEQPNARGGKNATKTYDPVVSADDDLSASLLKPSVQHILSQLDKALAILHNTRVAGLSYLSDSSETETEEESEISPASTRKRGRGRPRLPPQPSAAASPGGSTSRRGRPKRVRVPEHGETQEQMELRLARLGHRRLPATDDDREAAFEEWLRQGDERVAREQRRLSSRPVSEEPESQDDDGAGRMLGDDGMDSEARTNAERKIHRWGLRDWSDVVGAAALAGFPPGVIARTTQRCANLFGQGMALSRLDEAPAARAAASVRITTYQPERIHLSASPSDSDDSDAGEDSDYDEMERAASLKQRRIASRQASLSRASREASADVARGRGRPTVTASPRSGSQQHDGPASRSQSRSRSRSVTRSSAGLMFCPLASCDRAATGFSRRANLRRHMRLVHPGHNGDAAAAAAVVVAEDSEDDTVGAVHVDGFLRTVNPGKGWRGEDALSRKRRGAHVRTATPPTENMDIASSSEDSE</sequence>
<dbReference type="KEGG" id="amus:LMH87_006562"/>
<evidence type="ECO:0000313" key="5">
    <source>
        <dbReference type="Proteomes" id="UP001144673"/>
    </source>
</evidence>
<feature type="region of interest" description="Disordered" evidence="2">
    <location>
        <begin position="478"/>
        <end position="571"/>
    </location>
</feature>
<dbReference type="GeneID" id="80893721"/>
<dbReference type="GO" id="GO:0008270">
    <property type="term" value="F:zinc ion binding"/>
    <property type="evidence" value="ECO:0007669"/>
    <property type="project" value="UniProtKB-KW"/>
</dbReference>
<evidence type="ECO:0000259" key="3">
    <source>
        <dbReference type="PROSITE" id="PS50157"/>
    </source>
</evidence>
<feature type="region of interest" description="Disordered" evidence="2">
    <location>
        <begin position="646"/>
        <end position="681"/>
    </location>
</feature>
<comment type="caution">
    <text evidence="4">The sequence shown here is derived from an EMBL/GenBank/DDBJ whole genome shotgun (WGS) entry which is preliminary data.</text>
</comment>
<keyword evidence="1" id="KW-0862">Zinc</keyword>
<dbReference type="InterPro" id="IPR019622">
    <property type="entry name" value="Rrn9_dom"/>
</dbReference>
<feature type="region of interest" description="Disordered" evidence="2">
    <location>
        <begin position="153"/>
        <end position="227"/>
    </location>
</feature>
<feature type="compositionally biased region" description="Basic and acidic residues" evidence="2">
    <location>
        <begin position="323"/>
        <end position="333"/>
    </location>
</feature>
<reference evidence="4" key="1">
    <citation type="journal article" date="2023" name="Access Microbiol">
        <title>De-novo genome assembly for Akanthomyces muscarius, a biocontrol agent of insect agricultural pests.</title>
        <authorList>
            <person name="Erdos Z."/>
            <person name="Studholme D.J."/>
            <person name="Raymond B."/>
            <person name="Sharma M."/>
        </authorList>
    </citation>
    <scope>NUCLEOTIDE SEQUENCE</scope>
    <source>
        <strain evidence="4">Ve6</strain>
    </source>
</reference>
<evidence type="ECO:0000256" key="1">
    <source>
        <dbReference type="PROSITE-ProRule" id="PRU00042"/>
    </source>
</evidence>
<dbReference type="PROSITE" id="PS50157">
    <property type="entry name" value="ZINC_FINGER_C2H2_2"/>
    <property type="match status" value="1"/>
</dbReference>
<evidence type="ECO:0000256" key="2">
    <source>
        <dbReference type="SAM" id="MobiDB-lite"/>
    </source>
</evidence>
<feature type="compositionally biased region" description="Acidic residues" evidence="2">
    <location>
        <begin position="488"/>
        <end position="502"/>
    </location>
</feature>
<feature type="region of interest" description="Disordered" evidence="2">
    <location>
        <begin position="271"/>
        <end position="333"/>
    </location>
</feature>
<proteinExistence type="predicted"/>
<feature type="compositionally biased region" description="Polar residues" evidence="2">
    <location>
        <begin position="541"/>
        <end position="552"/>
    </location>
</feature>
<dbReference type="AlphaFoldDB" id="A0A9W8QNJ3"/>
<feature type="compositionally biased region" description="Polar residues" evidence="2">
    <location>
        <begin position="665"/>
        <end position="681"/>
    </location>
</feature>
<evidence type="ECO:0000313" key="4">
    <source>
        <dbReference type="EMBL" id="KAJ4164909.1"/>
    </source>
</evidence>
<dbReference type="Pfam" id="PF10680">
    <property type="entry name" value="RRN9"/>
    <property type="match status" value="1"/>
</dbReference>